<sequence length="236" mass="27160">MADDVKVINIVLVNLQNAVHAYSIYIPVIHAAIEEATDQREIIDEDELNALSACIRQLYALLSLIATCAQSILPRAWTEQILNLDFVGSHFPGRDFCSELERCEHLFWSMTGESVESFRQLVHDMLPYLLSLFSLFDFQSHEISHASRYRSQSCPRSDRSPYTAHESRLVPPRLYVLLILEALLKLWTMVYAQPTTINNDDTQYKECHRVTINGDRKTGKKFEFELDKAYQGMSVL</sequence>
<gene>
    <name evidence="1" type="ORF">PACLA_8A054329</name>
</gene>
<name>A0A6S7HKD4_PARCT</name>
<dbReference type="Proteomes" id="UP001152795">
    <property type="component" value="Unassembled WGS sequence"/>
</dbReference>
<comment type="caution">
    <text evidence="1">The sequence shown here is derived from an EMBL/GenBank/DDBJ whole genome shotgun (WGS) entry which is preliminary data.</text>
</comment>
<dbReference type="AlphaFoldDB" id="A0A6S7HKD4"/>
<accession>A0A6S7HKD4</accession>
<reference evidence="1" key="1">
    <citation type="submission" date="2020-04" db="EMBL/GenBank/DDBJ databases">
        <authorList>
            <person name="Alioto T."/>
            <person name="Alioto T."/>
            <person name="Gomez Garrido J."/>
        </authorList>
    </citation>
    <scope>NUCLEOTIDE SEQUENCE</scope>
    <source>
        <strain evidence="1">A484AB</strain>
    </source>
</reference>
<proteinExistence type="predicted"/>
<evidence type="ECO:0000313" key="1">
    <source>
        <dbReference type="EMBL" id="CAB4005206.1"/>
    </source>
</evidence>
<organism evidence="1 2">
    <name type="scientific">Paramuricea clavata</name>
    <name type="common">Red gorgonian</name>
    <name type="synonym">Violescent sea-whip</name>
    <dbReference type="NCBI Taxonomy" id="317549"/>
    <lineage>
        <taxon>Eukaryota</taxon>
        <taxon>Metazoa</taxon>
        <taxon>Cnidaria</taxon>
        <taxon>Anthozoa</taxon>
        <taxon>Octocorallia</taxon>
        <taxon>Malacalcyonacea</taxon>
        <taxon>Plexauridae</taxon>
        <taxon>Paramuricea</taxon>
    </lineage>
</organism>
<dbReference type="EMBL" id="CACRXK020005125">
    <property type="protein sequence ID" value="CAB4005206.1"/>
    <property type="molecule type" value="Genomic_DNA"/>
</dbReference>
<keyword evidence="2" id="KW-1185">Reference proteome</keyword>
<protein>
    <submittedName>
        <fullName evidence="1">Uncharacterized protein</fullName>
    </submittedName>
</protein>
<evidence type="ECO:0000313" key="2">
    <source>
        <dbReference type="Proteomes" id="UP001152795"/>
    </source>
</evidence>